<dbReference type="AlphaFoldDB" id="A0A1I7X1X5"/>
<dbReference type="WBParaSite" id="Hba_11461">
    <property type="protein sequence ID" value="Hba_11461"/>
    <property type="gene ID" value="Hba_11461"/>
</dbReference>
<proteinExistence type="predicted"/>
<keyword evidence="1" id="KW-1185">Reference proteome</keyword>
<evidence type="ECO:0000313" key="2">
    <source>
        <dbReference type="WBParaSite" id="Hba_11461"/>
    </source>
</evidence>
<evidence type="ECO:0000313" key="1">
    <source>
        <dbReference type="Proteomes" id="UP000095283"/>
    </source>
</evidence>
<protein>
    <submittedName>
        <fullName evidence="2">Uncharacterized protein</fullName>
    </submittedName>
</protein>
<organism evidence="1 2">
    <name type="scientific">Heterorhabditis bacteriophora</name>
    <name type="common">Entomopathogenic nematode worm</name>
    <dbReference type="NCBI Taxonomy" id="37862"/>
    <lineage>
        <taxon>Eukaryota</taxon>
        <taxon>Metazoa</taxon>
        <taxon>Ecdysozoa</taxon>
        <taxon>Nematoda</taxon>
        <taxon>Chromadorea</taxon>
        <taxon>Rhabditida</taxon>
        <taxon>Rhabditina</taxon>
        <taxon>Rhabditomorpha</taxon>
        <taxon>Strongyloidea</taxon>
        <taxon>Heterorhabditidae</taxon>
        <taxon>Heterorhabditis</taxon>
    </lineage>
</organism>
<name>A0A1I7X1X5_HETBA</name>
<accession>A0A1I7X1X5</accession>
<sequence>MQVGIFLVKHDIGSKKTFYYSFLPGKTYVKKFVYHLFSCSVHPLGVDLCTFKEVE</sequence>
<reference evidence="2" key="1">
    <citation type="submission" date="2016-11" db="UniProtKB">
        <authorList>
            <consortium name="WormBaseParasite"/>
        </authorList>
    </citation>
    <scope>IDENTIFICATION</scope>
</reference>
<dbReference type="Proteomes" id="UP000095283">
    <property type="component" value="Unplaced"/>
</dbReference>